<dbReference type="EMBL" id="NMVO01000002">
    <property type="protein sequence ID" value="OYO16696.1"/>
    <property type="molecule type" value="Genomic_DNA"/>
</dbReference>
<comment type="caution">
    <text evidence="1">The sequence shown here is derived from an EMBL/GenBank/DDBJ whole genome shotgun (WGS) entry which is preliminary data.</text>
</comment>
<dbReference type="RefSeq" id="WP_094401700.1">
    <property type="nucleotide sequence ID" value="NZ_NMVL01000012.1"/>
</dbReference>
<gene>
    <name evidence="1" type="ORF">CGZ94_03415</name>
</gene>
<protein>
    <submittedName>
        <fullName evidence="1">Uncharacterized protein</fullName>
    </submittedName>
</protein>
<dbReference type="AlphaFoldDB" id="A0A255GQ48"/>
<evidence type="ECO:0000313" key="2">
    <source>
        <dbReference type="Proteomes" id="UP000215896"/>
    </source>
</evidence>
<sequence length="225" mass="25504">MDDPLQPQKGFGYRPAAWHSWVGYLTGVSEHVAPEALPEKVDREVVADRVERLVFTETAAAFTIAMIWGHGLANYGPYRAARILTAATRPVKRTEPDPERCAAAPAVIERLEESARRARVDPVEGFRFLSSRDGKIRGLGPAFFTKWLYFATARGQARHPEAAPILDRLVQRWMREEASIDLSLHATDSYRRYVETLRDWGEPHGHGPVEVEERIFRLLRNDGSD</sequence>
<dbReference type="OrthoDB" id="4077754at2"/>
<organism evidence="1 2">
    <name type="scientific">Enemella evansiae</name>
    <dbReference type="NCBI Taxonomy" id="2016499"/>
    <lineage>
        <taxon>Bacteria</taxon>
        <taxon>Bacillati</taxon>
        <taxon>Actinomycetota</taxon>
        <taxon>Actinomycetes</taxon>
        <taxon>Propionibacteriales</taxon>
        <taxon>Propionibacteriaceae</taxon>
        <taxon>Enemella</taxon>
    </lineage>
</organism>
<evidence type="ECO:0000313" key="1">
    <source>
        <dbReference type="EMBL" id="OYO16696.1"/>
    </source>
</evidence>
<keyword evidence="2" id="KW-1185">Reference proteome</keyword>
<accession>A0A255GQ48</accession>
<dbReference type="Pfam" id="PF21790">
    <property type="entry name" value="OGG"/>
    <property type="match status" value="1"/>
</dbReference>
<dbReference type="InterPro" id="IPR048868">
    <property type="entry name" value="OGG-like_put"/>
</dbReference>
<reference evidence="1 2" key="1">
    <citation type="submission" date="2017-07" db="EMBL/GenBank/DDBJ databases">
        <title>Draft whole genome sequences of clinical Proprionibacteriaceae strains.</title>
        <authorList>
            <person name="Bernier A.-M."/>
            <person name="Bernard K."/>
            <person name="Domingo M.-C."/>
        </authorList>
    </citation>
    <scope>NUCLEOTIDE SEQUENCE [LARGE SCALE GENOMIC DNA]</scope>
    <source>
        <strain evidence="1 2">NML 030167</strain>
    </source>
</reference>
<proteinExistence type="predicted"/>
<dbReference type="Proteomes" id="UP000215896">
    <property type="component" value="Unassembled WGS sequence"/>
</dbReference>
<name>A0A255GQ48_9ACTN</name>